<proteinExistence type="predicted"/>
<dbReference type="EMBL" id="JANPWB010000013">
    <property type="protein sequence ID" value="KAJ1110696.1"/>
    <property type="molecule type" value="Genomic_DNA"/>
</dbReference>
<protein>
    <submittedName>
        <fullName evidence="2">Uncharacterized protein</fullName>
    </submittedName>
</protein>
<dbReference type="AlphaFoldDB" id="A0AAV7N569"/>
<sequence>MRERVAGSNNVPGTRVEIAGGREKQRWNEHTNEKRDGREEAMKAQTLQGKMHGRERTTTTWTYQGGRDGEGNDEERNKAEEAAMFHVMTGQFGGS</sequence>
<feature type="region of interest" description="Disordered" evidence="1">
    <location>
        <begin position="1"/>
        <end position="75"/>
    </location>
</feature>
<evidence type="ECO:0000313" key="2">
    <source>
        <dbReference type="EMBL" id="KAJ1110696.1"/>
    </source>
</evidence>
<reference evidence="2" key="1">
    <citation type="journal article" date="2022" name="bioRxiv">
        <title>Sequencing and chromosome-scale assembly of the giantPleurodeles waltlgenome.</title>
        <authorList>
            <person name="Brown T."/>
            <person name="Elewa A."/>
            <person name="Iarovenko S."/>
            <person name="Subramanian E."/>
            <person name="Araus A.J."/>
            <person name="Petzold A."/>
            <person name="Susuki M."/>
            <person name="Suzuki K.-i.T."/>
            <person name="Hayashi T."/>
            <person name="Toyoda A."/>
            <person name="Oliveira C."/>
            <person name="Osipova E."/>
            <person name="Leigh N.D."/>
            <person name="Simon A."/>
            <person name="Yun M.H."/>
        </authorList>
    </citation>
    <scope>NUCLEOTIDE SEQUENCE</scope>
    <source>
        <strain evidence="2">20211129_DDA</strain>
        <tissue evidence="2">Liver</tissue>
    </source>
</reference>
<comment type="caution">
    <text evidence="2">The sequence shown here is derived from an EMBL/GenBank/DDBJ whole genome shotgun (WGS) entry which is preliminary data.</text>
</comment>
<name>A0AAV7N569_PLEWA</name>
<evidence type="ECO:0000313" key="3">
    <source>
        <dbReference type="Proteomes" id="UP001066276"/>
    </source>
</evidence>
<accession>A0AAV7N569</accession>
<organism evidence="2 3">
    <name type="scientific">Pleurodeles waltl</name>
    <name type="common">Iberian ribbed newt</name>
    <dbReference type="NCBI Taxonomy" id="8319"/>
    <lineage>
        <taxon>Eukaryota</taxon>
        <taxon>Metazoa</taxon>
        <taxon>Chordata</taxon>
        <taxon>Craniata</taxon>
        <taxon>Vertebrata</taxon>
        <taxon>Euteleostomi</taxon>
        <taxon>Amphibia</taxon>
        <taxon>Batrachia</taxon>
        <taxon>Caudata</taxon>
        <taxon>Salamandroidea</taxon>
        <taxon>Salamandridae</taxon>
        <taxon>Pleurodelinae</taxon>
        <taxon>Pleurodeles</taxon>
    </lineage>
</organism>
<dbReference type="Proteomes" id="UP001066276">
    <property type="component" value="Chromosome 9"/>
</dbReference>
<keyword evidence="3" id="KW-1185">Reference proteome</keyword>
<evidence type="ECO:0000256" key="1">
    <source>
        <dbReference type="SAM" id="MobiDB-lite"/>
    </source>
</evidence>
<gene>
    <name evidence="2" type="ORF">NDU88_008044</name>
</gene>
<feature type="compositionally biased region" description="Basic and acidic residues" evidence="1">
    <location>
        <begin position="20"/>
        <end position="42"/>
    </location>
</feature>